<dbReference type="GO" id="GO:0006313">
    <property type="term" value="P:DNA transposition"/>
    <property type="evidence" value="ECO:0007669"/>
    <property type="project" value="InterPro"/>
</dbReference>
<dbReference type="Proteomes" id="UP000198725">
    <property type="component" value="Unassembled WGS sequence"/>
</dbReference>
<dbReference type="Pfam" id="PF01609">
    <property type="entry name" value="DDE_Tnp_1"/>
    <property type="match status" value="1"/>
</dbReference>
<dbReference type="InterPro" id="IPR002559">
    <property type="entry name" value="Transposase_11"/>
</dbReference>
<dbReference type="InterPro" id="IPR012337">
    <property type="entry name" value="RNaseH-like_sf"/>
</dbReference>
<dbReference type="SUPFAM" id="SSF53098">
    <property type="entry name" value="Ribonuclease H-like"/>
    <property type="match status" value="1"/>
</dbReference>
<feature type="region of interest" description="Disordered" evidence="1">
    <location>
        <begin position="78"/>
        <end position="98"/>
    </location>
</feature>
<accession>A0A1I4DHH7</accession>
<dbReference type="GO" id="GO:0004803">
    <property type="term" value="F:transposase activity"/>
    <property type="evidence" value="ECO:0007669"/>
    <property type="project" value="InterPro"/>
</dbReference>
<evidence type="ECO:0000313" key="4">
    <source>
        <dbReference type="Proteomes" id="UP000198725"/>
    </source>
</evidence>
<gene>
    <name evidence="3" type="ORF">SAMN05192579_1091</name>
</gene>
<sequence length="98" mass="11486">RWNIELFFKWIKQHLRLRRFLGRSERAVKIQILTALVAYLLVALAHRASTSATTLWLFLAELRAGLFQRPVSAVPGRRRDRRRKTVHPGEPWQPGLFA</sequence>
<dbReference type="EMBL" id="FOSR01000009">
    <property type="protein sequence ID" value="SFK91566.1"/>
    <property type="molecule type" value="Genomic_DNA"/>
</dbReference>
<evidence type="ECO:0000313" key="3">
    <source>
        <dbReference type="EMBL" id="SFK91566.1"/>
    </source>
</evidence>
<dbReference type="GO" id="GO:0003677">
    <property type="term" value="F:DNA binding"/>
    <property type="evidence" value="ECO:0007669"/>
    <property type="project" value="InterPro"/>
</dbReference>
<proteinExistence type="predicted"/>
<evidence type="ECO:0000259" key="2">
    <source>
        <dbReference type="Pfam" id="PF01609"/>
    </source>
</evidence>
<feature type="domain" description="Transposase IS4-like" evidence="2">
    <location>
        <begin position="1"/>
        <end position="41"/>
    </location>
</feature>
<reference evidence="4" key="1">
    <citation type="submission" date="2016-10" db="EMBL/GenBank/DDBJ databases">
        <authorList>
            <person name="Varghese N."/>
            <person name="Submissions S."/>
        </authorList>
    </citation>
    <scope>NUCLEOTIDE SEQUENCE [LARGE SCALE GENOMIC DNA]</scope>
    <source>
        <strain evidence="4">MO64</strain>
    </source>
</reference>
<evidence type="ECO:0000256" key="1">
    <source>
        <dbReference type="SAM" id="MobiDB-lite"/>
    </source>
</evidence>
<name>A0A1I4DHH7_9GAMM</name>
<feature type="non-terminal residue" evidence="3">
    <location>
        <position position="1"/>
    </location>
</feature>
<keyword evidence="4" id="KW-1185">Reference proteome</keyword>
<protein>
    <submittedName>
        <fullName evidence="3">Transposase DDE domain-containing protein</fullName>
    </submittedName>
</protein>
<dbReference type="AlphaFoldDB" id="A0A1I4DHH7"/>
<organism evidence="3 4">
    <name type="scientific">Rhodanobacter glycinis</name>
    <dbReference type="NCBI Taxonomy" id="582702"/>
    <lineage>
        <taxon>Bacteria</taxon>
        <taxon>Pseudomonadati</taxon>
        <taxon>Pseudomonadota</taxon>
        <taxon>Gammaproteobacteria</taxon>
        <taxon>Lysobacterales</taxon>
        <taxon>Rhodanobacteraceae</taxon>
        <taxon>Rhodanobacter</taxon>
    </lineage>
</organism>
<dbReference type="PANTHER" id="PTHR33258:SF1">
    <property type="entry name" value="TRANSPOSASE INSL FOR INSERTION SEQUENCE ELEMENT IS186A-RELATED"/>
    <property type="match status" value="1"/>
</dbReference>
<dbReference type="PANTHER" id="PTHR33258">
    <property type="entry name" value="TRANSPOSASE INSL FOR INSERTION SEQUENCE ELEMENT IS186A-RELATED"/>
    <property type="match status" value="1"/>
</dbReference>